<evidence type="ECO:0000313" key="3">
    <source>
        <dbReference type="Proteomes" id="UP000237968"/>
    </source>
</evidence>
<gene>
    <name evidence="2" type="ORF">ENSA5_54380</name>
</gene>
<name>A0A2S9XFJ3_9BACT</name>
<reference evidence="2 3" key="1">
    <citation type="submission" date="2018-03" db="EMBL/GenBank/DDBJ databases">
        <title>Draft Genome Sequences of the Obligatory Marine Myxobacteria Enhygromyxa salina SWB005.</title>
        <authorList>
            <person name="Poehlein A."/>
            <person name="Moghaddam J.A."/>
            <person name="Harms H."/>
            <person name="Alanjari M."/>
            <person name="Koenig G.M."/>
            <person name="Daniel R."/>
            <person name="Schaeberle T.F."/>
        </authorList>
    </citation>
    <scope>NUCLEOTIDE SEQUENCE [LARGE SCALE GENOMIC DNA]</scope>
    <source>
        <strain evidence="2 3">SWB005</strain>
    </source>
</reference>
<accession>A0A2S9XFJ3</accession>
<organism evidence="2 3">
    <name type="scientific">Enhygromyxa salina</name>
    <dbReference type="NCBI Taxonomy" id="215803"/>
    <lineage>
        <taxon>Bacteria</taxon>
        <taxon>Pseudomonadati</taxon>
        <taxon>Myxococcota</taxon>
        <taxon>Polyangia</taxon>
        <taxon>Nannocystales</taxon>
        <taxon>Nannocystaceae</taxon>
        <taxon>Enhygromyxa</taxon>
    </lineage>
</organism>
<dbReference type="AlphaFoldDB" id="A0A2S9XFJ3"/>
<keyword evidence="3" id="KW-1185">Reference proteome</keyword>
<protein>
    <recommendedName>
        <fullName evidence="4">DUF3540 domain-containing protein</fullName>
    </recommendedName>
</protein>
<feature type="compositionally biased region" description="Low complexity" evidence="1">
    <location>
        <begin position="10"/>
        <end position="23"/>
    </location>
</feature>
<dbReference type="OrthoDB" id="5432037at2"/>
<evidence type="ECO:0000256" key="1">
    <source>
        <dbReference type="SAM" id="MobiDB-lite"/>
    </source>
</evidence>
<evidence type="ECO:0008006" key="4">
    <source>
        <dbReference type="Google" id="ProtNLM"/>
    </source>
</evidence>
<proteinExistence type="predicted"/>
<dbReference type="InterPro" id="IPR021927">
    <property type="entry name" value="DUF3540"/>
</dbReference>
<sequence>MPAPNLSLLSTESPTEPTAPAAPRTLDGRTRVGTVAAEDRRAWTLSVDDGSRLEAVRAASCLVRPELGDLVLYVAPTPTRAHIIAVLSPREDATTLAVDNELRLHAPAVTVRTGRARLVARELGVLATTIASKFERSTVVGAALDMVTDVFTQRARHSVRSVAGLDRQSAGTIDQRAEGELLVTAKRALVNGDELVKLDAKQLHLG</sequence>
<dbReference type="Pfam" id="PF12059">
    <property type="entry name" value="DUF3540"/>
    <property type="match status" value="1"/>
</dbReference>
<comment type="caution">
    <text evidence="2">The sequence shown here is derived from an EMBL/GenBank/DDBJ whole genome shotgun (WGS) entry which is preliminary data.</text>
</comment>
<feature type="region of interest" description="Disordered" evidence="1">
    <location>
        <begin position="1"/>
        <end position="27"/>
    </location>
</feature>
<dbReference type="EMBL" id="PVNK01000239">
    <property type="protein sequence ID" value="PRP91530.1"/>
    <property type="molecule type" value="Genomic_DNA"/>
</dbReference>
<dbReference type="Proteomes" id="UP000237968">
    <property type="component" value="Unassembled WGS sequence"/>
</dbReference>
<dbReference type="RefSeq" id="WP_106394650.1">
    <property type="nucleotide sequence ID" value="NZ_PVNK01000239.1"/>
</dbReference>
<evidence type="ECO:0000313" key="2">
    <source>
        <dbReference type="EMBL" id="PRP91530.1"/>
    </source>
</evidence>